<keyword evidence="2" id="KW-1185">Reference proteome</keyword>
<proteinExistence type="predicted"/>
<accession>A0A3P6PLF2</accession>
<name>A0A3P6PLF2_DIBLA</name>
<dbReference type="AlphaFoldDB" id="A0A3P6PLF2"/>
<evidence type="ECO:0000313" key="2">
    <source>
        <dbReference type="Proteomes" id="UP000281553"/>
    </source>
</evidence>
<organism evidence="1 2">
    <name type="scientific">Dibothriocephalus latus</name>
    <name type="common">Fish tapeworm</name>
    <name type="synonym">Diphyllobothrium latum</name>
    <dbReference type="NCBI Taxonomy" id="60516"/>
    <lineage>
        <taxon>Eukaryota</taxon>
        <taxon>Metazoa</taxon>
        <taxon>Spiralia</taxon>
        <taxon>Lophotrochozoa</taxon>
        <taxon>Platyhelminthes</taxon>
        <taxon>Cestoda</taxon>
        <taxon>Eucestoda</taxon>
        <taxon>Diphyllobothriidea</taxon>
        <taxon>Diphyllobothriidae</taxon>
        <taxon>Dibothriocephalus</taxon>
    </lineage>
</organism>
<evidence type="ECO:0000313" key="1">
    <source>
        <dbReference type="EMBL" id="VDK33557.1"/>
    </source>
</evidence>
<sequence length="272" mass="30908">MLRTDLRSISPDNVYEGIQFPVLKLVVLIYCNRYPDKAMTVKYESYFPGAKVHFGLQKRRRDIDPKDCATYYFQNSVEVPLRIEDPEVYACPSGVSFMGCSEFYISGDRIVPLSLEEVDLQFILEPILESRGVSLVRNAIEEIILKADVRISRLRCEVAAEEVHNVMRLRQGYGMIAMLKFLPLLTAQKDILTSLDIAAELLVGCLRIPEALRQIKSLRGQLVNVVELIAITEEDQGGAPFYKPTVRSADLRPLLAMCPSLKSLEIRFNMWC</sequence>
<protein>
    <submittedName>
        <fullName evidence="1">Uncharacterized protein</fullName>
    </submittedName>
</protein>
<gene>
    <name evidence="1" type="ORF">DILT_LOCUS502</name>
</gene>
<reference evidence="1 2" key="1">
    <citation type="submission" date="2018-11" db="EMBL/GenBank/DDBJ databases">
        <authorList>
            <consortium name="Pathogen Informatics"/>
        </authorList>
    </citation>
    <scope>NUCLEOTIDE SEQUENCE [LARGE SCALE GENOMIC DNA]</scope>
</reference>
<dbReference type="EMBL" id="UYRU01002144">
    <property type="protein sequence ID" value="VDK33557.1"/>
    <property type="molecule type" value="Genomic_DNA"/>
</dbReference>
<dbReference type="Proteomes" id="UP000281553">
    <property type="component" value="Unassembled WGS sequence"/>
</dbReference>